<evidence type="ECO:0000256" key="4">
    <source>
        <dbReference type="ARBA" id="ARBA00023086"/>
    </source>
</evidence>
<reference evidence="6" key="1">
    <citation type="submission" date="2020-05" db="EMBL/GenBank/DDBJ databases">
        <title>Identification and genome sequencing of RNA viruses in eucalyptus snout beetle Gonipterus spp. (Coleoptera: Curculionidae).</title>
        <authorList>
            <person name="da Silva L.A."/>
        </authorList>
    </citation>
    <scope>NUCLEOTIDE SEQUENCE</scope>
    <source>
        <strain evidence="6">SP2</strain>
    </source>
</reference>
<dbReference type="GO" id="GO:0019013">
    <property type="term" value="C:viral nucleocapsid"/>
    <property type="evidence" value="ECO:0007669"/>
    <property type="project" value="UniProtKB-KW"/>
</dbReference>
<proteinExistence type="predicted"/>
<dbReference type="GO" id="GO:0030430">
    <property type="term" value="C:host cell cytoplasm"/>
    <property type="evidence" value="ECO:0007669"/>
    <property type="project" value="UniProtKB-SubCell"/>
</dbReference>
<dbReference type="EMBL" id="MT435498">
    <property type="protein sequence ID" value="QWX94188.1"/>
    <property type="molecule type" value="Genomic_RNA"/>
</dbReference>
<dbReference type="Pfam" id="PF05733">
    <property type="entry name" value="Tenui_N"/>
    <property type="match status" value="1"/>
</dbReference>
<evidence type="ECO:0000256" key="3">
    <source>
        <dbReference type="ARBA" id="ARBA00022561"/>
    </source>
</evidence>
<evidence type="ECO:0000256" key="2">
    <source>
        <dbReference type="ARBA" id="ARBA00014389"/>
    </source>
</evidence>
<keyword evidence="4 6" id="KW-0543">Viral nucleoprotein</keyword>
<protein>
    <recommendedName>
        <fullName evidence="2">Nucleoprotein</fullName>
    </recommendedName>
    <alternativeName>
        <fullName evidence="5">Nucleocapsid protein</fullName>
    </alternativeName>
</protein>
<comment type="subcellular location">
    <subcellularLocation>
        <location evidence="1">Host cytoplasm</location>
    </subcellularLocation>
</comment>
<sequence length="317" mass="36107">MATSYWDDIVTYLKSDDAVKVWLESDEEAKDLEAVTREDIADWTELFTYKGFNVLRILRLIKSHHDAYMADSQNALTDYKYKIIVKGVEVERIYTNKEKLHKDIQFLITLFVVRGNNTKRVLEKANPDLSAIIEMLKEKLHLDVDSHQANAALDDKTITIPRICACFPTITCNLYNSGVGKYLLTLQQMGLDNTVSKAVLTPFFTSCIPHKFINKVDNENLLFFISHIIVDDVIHKKDKSFTDLTVMLAYYKAAYGSPGTPQTSREKFMKVLNLADQTGATFNQKVRTAAVTAEVKIRQLRPDDPNLDTVISELKTL</sequence>
<evidence type="ECO:0000256" key="5">
    <source>
        <dbReference type="ARBA" id="ARBA00033344"/>
    </source>
</evidence>
<organism evidence="6">
    <name type="scientific">Gonipterus platensis bunyan-like virus</name>
    <dbReference type="NCBI Taxonomy" id="2849065"/>
    <lineage>
        <taxon>Viruses</taxon>
        <taxon>Riboviria</taxon>
        <taxon>Orthornavirae</taxon>
        <taxon>Negarnaviricota</taxon>
        <taxon>Polyploviricotina</taxon>
        <taxon>Ellioviricetes</taxon>
        <taxon>Bunyavirales</taxon>
    </lineage>
</organism>
<dbReference type="GO" id="GO:0003723">
    <property type="term" value="F:RNA binding"/>
    <property type="evidence" value="ECO:0007669"/>
    <property type="project" value="InterPro"/>
</dbReference>
<name>A0A8F3BZA1_9VIRU</name>
<dbReference type="InterPro" id="IPR009522">
    <property type="entry name" value="Capsid_Phlebovir/Tenuivir"/>
</dbReference>
<keyword evidence="4 6" id="KW-0946">Virion</keyword>
<accession>A0A8F3BZA1</accession>
<evidence type="ECO:0000256" key="1">
    <source>
        <dbReference type="ARBA" id="ARBA00004192"/>
    </source>
</evidence>
<evidence type="ECO:0000313" key="6">
    <source>
        <dbReference type="EMBL" id="QWX94188.1"/>
    </source>
</evidence>
<keyword evidence="3" id="KW-0167">Capsid protein</keyword>